<evidence type="ECO:0000256" key="3">
    <source>
        <dbReference type="ARBA" id="ARBA00022771"/>
    </source>
</evidence>
<accession>A0A8H8R3S4</accession>
<dbReference type="SUPFAM" id="SSF57667">
    <property type="entry name" value="beta-beta-alpha zinc fingers"/>
    <property type="match status" value="1"/>
</dbReference>
<keyword evidence="1" id="KW-0479">Metal-binding</keyword>
<evidence type="ECO:0000313" key="10">
    <source>
        <dbReference type="Proteomes" id="UP000431533"/>
    </source>
</evidence>
<organism evidence="9 10">
    <name type="scientific">Lachnellula hyalina</name>
    <dbReference type="NCBI Taxonomy" id="1316788"/>
    <lineage>
        <taxon>Eukaryota</taxon>
        <taxon>Fungi</taxon>
        <taxon>Dikarya</taxon>
        <taxon>Ascomycota</taxon>
        <taxon>Pezizomycotina</taxon>
        <taxon>Leotiomycetes</taxon>
        <taxon>Helotiales</taxon>
        <taxon>Lachnaceae</taxon>
        <taxon>Lachnellula</taxon>
    </lineage>
</organism>
<dbReference type="OrthoDB" id="21416at2759"/>
<dbReference type="InterPro" id="IPR007111">
    <property type="entry name" value="NACHT_NTPase"/>
</dbReference>
<dbReference type="GO" id="GO:0008270">
    <property type="term" value="F:zinc ion binding"/>
    <property type="evidence" value="ECO:0007669"/>
    <property type="project" value="UniProtKB-KW"/>
</dbReference>
<evidence type="ECO:0000256" key="2">
    <source>
        <dbReference type="ARBA" id="ARBA00022737"/>
    </source>
</evidence>
<proteinExistence type="predicted"/>
<dbReference type="Pfam" id="PF24809">
    <property type="entry name" value="DUF7708"/>
    <property type="match status" value="1"/>
</dbReference>
<dbReference type="GeneID" id="41983346"/>
<dbReference type="SMART" id="SM00355">
    <property type="entry name" value="ZnF_C2H2"/>
    <property type="match status" value="4"/>
</dbReference>
<feature type="region of interest" description="Disordered" evidence="6">
    <location>
        <begin position="918"/>
        <end position="946"/>
    </location>
</feature>
<comment type="caution">
    <text evidence="9">The sequence shown here is derived from an EMBL/GenBank/DDBJ whole genome shotgun (WGS) entry which is preliminary data.</text>
</comment>
<evidence type="ECO:0000256" key="6">
    <source>
        <dbReference type="SAM" id="MobiDB-lite"/>
    </source>
</evidence>
<dbReference type="InterPro" id="IPR027417">
    <property type="entry name" value="P-loop_NTPase"/>
</dbReference>
<evidence type="ECO:0000313" key="9">
    <source>
        <dbReference type="EMBL" id="TVY27111.1"/>
    </source>
</evidence>
<feature type="domain" description="C2H2-type" evidence="7">
    <location>
        <begin position="866"/>
        <end position="893"/>
    </location>
</feature>
<dbReference type="RefSeq" id="XP_031005899.1">
    <property type="nucleotide sequence ID" value="XM_031148122.1"/>
</dbReference>
<dbReference type="PROSITE" id="PS50157">
    <property type="entry name" value="ZINC_FINGER_C2H2_2"/>
    <property type="match status" value="2"/>
</dbReference>
<dbReference type="PANTHER" id="PTHR10039">
    <property type="entry name" value="AMELOGENIN"/>
    <property type="match status" value="1"/>
</dbReference>
<dbReference type="InterPro" id="IPR013087">
    <property type="entry name" value="Znf_C2H2_type"/>
</dbReference>
<dbReference type="Pfam" id="PF24883">
    <property type="entry name" value="NPHP3_N"/>
    <property type="match status" value="1"/>
</dbReference>
<dbReference type="InterPro" id="IPR036236">
    <property type="entry name" value="Znf_C2H2_sf"/>
</dbReference>
<dbReference type="EMBL" id="QGMH01000055">
    <property type="protein sequence ID" value="TVY27111.1"/>
    <property type="molecule type" value="Genomic_DNA"/>
</dbReference>
<dbReference type="FunFam" id="3.30.160.60:FF:000100">
    <property type="entry name" value="Zinc finger 45-like"/>
    <property type="match status" value="1"/>
</dbReference>
<dbReference type="InterPro" id="IPR056125">
    <property type="entry name" value="DUF7708"/>
</dbReference>
<evidence type="ECO:0000256" key="1">
    <source>
        <dbReference type="ARBA" id="ARBA00022723"/>
    </source>
</evidence>
<keyword evidence="3 5" id="KW-0863">Zinc-finger</keyword>
<keyword evidence="4" id="KW-0862">Zinc</keyword>
<protein>
    <submittedName>
        <fullName evidence="9">Vegetative incompatibility protein HET-E-1</fullName>
    </submittedName>
</protein>
<dbReference type="Pfam" id="PF22939">
    <property type="entry name" value="WHD_GPIID"/>
    <property type="match status" value="1"/>
</dbReference>
<reference evidence="9 10" key="1">
    <citation type="submission" date="2018-05" db="EMBL/GenBank/DDBJ databases">
        <title>Genome sequencing and assembly of the regulated plant pathogen Lachnellula willkommii and related sister species for the development of diagnostic species identification markers.</title>
        <authorList>
            <person name="Giroux E."/>
            <person name="Bilodeau G."/>
        </authorList>
    </citation>
    <scope>NUCLEOTIDE SEQUENCE [LARGE SCALE GENOMIC DNA]</scope>
    <source>
        <strain evidence="9 10">CBS 185.66</strain>
    </source>
</reference>
<dbReference type="Proteomes" id="UP000431533">
    <property type="component" value="Unassembled WGS sequence"/>
</dbReference>
<dbReference type="InterPro" id="IPR054471">
    <property type="entry name" value="GPIID_WHD"/>
</dbReference>
<dbReference type="SUPFAM" id="SSF52540">
    <property type="entry name" value="P-loop containing nucleoside triphosphate hydrolases"/>
    <property type="match status" value="1"/>
</dbReference>
<dbReference type="AlphaFoldDB" id="A0A8H8R3S4"/>
<name>A0A8H8R3S4_9HELO</name>
<keyword evidence="2" id="KW-0677">Repeat</keyword>
<gene>
    <name evidence="9" type="primary">HET-E1_15</name>
    <name evidence="9" type="ORF">LHYA1_G003148</name>
</gene>
<dbReference type="PROSITE" id="PS50837">
    <property type="entry name" value="NACHT"/>
    <property type="match status" value="1"/>
</dbReference>
<evidence type="ECO:0000259" key="8">
    <source>
        <dbReference type="PROSITE" id="PS50837"/>
    </source>
</evidence>
<dbReference type="Gene3D" id="3.30.160.60">
    <property type="entry name" value="Classic Zinc Finger"/>
    <property type="match status" value="1"/>
</dbReference>
<dbReference type="PROSITE" id="PS00028">
    <property type="entry name" value="ZINC_FINGER_C2H2_1"/>
    <property type="match status" value="2"/>
</dbReference>
<feature type="domain" description="C2H2-type" evidence="7">
    <location>
        <begin position="894"/>
        <end position="922"/>
    </location>
</feature>
<sequence>MASAHDAFDDVLSKFKLRLTDRESEDFKFTSLEDVRVALVAIQDEQGRKKEMMNLPRLQAFLEAMEQYGKVVEVFLNVSSVLCFIWGPMKFCLQLVKIASGWAESFEILLDAYKQLAENIPLLQQFQTLFESNLQMSNVLSMIYKDILDFHLSALRVFKKPTWKQLFRSTWKDFKARFQHILDDLRSHKALIEGQANLLQIEEVRVDRERVRESFSSIEKAERDKKFLAVRTWLASTDATVDQEAAAGMRKDYPNTGRWIFGENVIKAWMDSTSSLSSVVWINGIPGAGKTILASRIIEERLRLDQQSTVFFYCKYQDEQRRTFLAIARSVLSQLLNVHDDLLPYLYDQCISSGQVSLVSTQSAVELLRTCLETVPQTYIVIDGIDECEYSERRAILSFFTSLIDNDITPGRLRGLFVSQDENDIRRLLRKASVLRLTEEHNKSDIEAYASRWLSKIELKFEIPDLTLQHIKAAVLGGCEGMFLFAKLVLTNLHDQVSRDKLFEELQPETFPKGFEQAYSRIVNRILTNPKAGERVVTQKLLGWIVSAKRPLKWHEIQGAVSINTKDRFVDFENSHLAIDIRDLCGSLVDVLPGDRVQLVHETAKSYLIHNNYVEIHVEEYRLAVLCMKYLTFDCFDPDAPEERVKEYLMNGSYAFQDYSVLHWVDHLEEVLRFLEMSNISKFNLLGPAVNEFYDTCSVGGLETDEIPQELRERGKSIKDTDFVDNLLHLLNHTRKSRAADDQLSGLGDFGKVINRNRQLLEGLNRSMNLTTVSRQQLEKYYGNNWNKCPRQKCFYFHEGFPDTIRLNNHVSRHEKPFCCTEFSCPRIHLGFSTERELKRHMTLQHPDPAAFAWRFPKIKPPATKYKCAECPKQFTRAHSLNVHVRTHSDDRRFGCRFCTKSFVRKFDCGRHEENLHSEKKQEMGSDSMTVPSSPLPDCSISETIE</sequence>
<evidence type="ECO:0000256" key="5">
    <source>
        <dbReference type="PROSITE-ProRule" id="PRU00042"/>
    </source>
</evidence>
<evidence type="ECO:0000259" key="7">
    <source>
        <dbReference type="PROSITE" id="PS50157"/>
    </source>
</evidence>
<feature type="domain" description="NACHT" evidence="8">
    <location>
        <begin position="278"/>
        <end position="419"/>
    </location>
</feature>
<dbReference type="InterPro" id="IPR056884">
    <property type="entry name" value="NPHP3-like_N"/>
</dbReference>
<keyword evidence="10" id="KW-1185">Reference proteome</keyword>
<dbReference type="PANTHER" id="PTHR10039:SF14">
    <property type="entry name" value="NACHT DOMAIN-CONTAINING PROTEIN"/>
    <property type="match status" value="1"/>
</dbReference>
<dbReference type="Gene3D" id="3.40.50.300">
    <property type="entry name" value="P-loop containing nucleotide triphosphate hydrolases"/>
    <property type="match status" value="1"/>
</dbReference>
<evidence type="ECO:0000256" key="4">
    <source>
        <dbReference type="ARBA" id="ARBA00022833"/>
    </source>
</evidence>